<reference evidence="3" key="2">
    <citation type="submission" date="2025-08" db="UniProtKB">
        <authorList>
            <consortium name="Ensembl"/>
        </authorList>
    </citation>
    <scope>IDENTIFICATION</scope>
</reference>
<name>H2UMF9_TAKRU</name>
<dbReference type="Proteomes" id="UP000005226">
    <property type="component" value="Chromosome 17"/>
</dbReference>
<evidence type="ECO:0000313" key="3">
    <source>
        <dbReference type="Ensembl" id="ENSTRUP00000038130.3"/>
    </source>
</evidence>
<dbReference type="PANTHER" id="PTHR20765">
    <property type="entry name" value="SOLUTE CARRIER FAMILY 43 MEMBER 3-RELATED"/>
    <property type="match status" value="1"/>
</dbReference>
<dbReference type="GeneTree" id="ENSGT00940000182519"/>
<accession>H2UMF9</accession>
<evidence type="ECO:0000256" key="2">
    <source>
        <dbReference type="SAM" id="Phobius"/>
    </source>
</evidence>
<evidence type="ECO:0000313" key="4">
    <source>
        <dbReference type="Proteomes" id="UP000005226"/>
    </source>
</evidence>
<dbReference type="InterPro" id="IPR027197">
    <property type="entry name" value="SLC43A3"/>
</dbReference>
<keyword evidence="4" id="KW-1185">Reference proteome</keyword>
<sequence>MTRLEDAAPPRLWTMQRRRYWLTLVSGTLECLCFAGVVFGFASLVFVLKEERYFSQLCSGVPGSNGSQGGTGEPRPRVAGGPLCWFPQG</sequence>
<keyword evidence="2" id="KW-0812">Transmembrane</keyword>
<dbReference type="InParanoid" id="H2UMF9"/>
<evidence type="ECO:0000256" key="1">
    <source>
        <dbReference type="SAM" id="MobiDB-lite"/>
    </source>
</evidence>
<feature type="region of interest" description="Disordered" evidence="1">
    <location>
        <begin position="62"/>
        <end position="81"/>
    </location>
</feature>
<proteinExistence type="predicted"/>
<feature type="transmembrane region" description="Helical" evidence="2">
    <location>
        <begin position="20"/>
        <end position="47"/>
    </location>
</feature>
<reference evidence="3 4" key="1">
    <citation type="journal article" date="2011" name="Genome Biol. Evol.">
        <title>Integration of the genetic map and genome assembly of fugu facilitates insights into distinct features of genome evolution in teleosts and mammals.</title>
        <authorList>
            <person name="Kai W."/>
            <person name="Kikuchi K."/>
            <person name="Tohari S."/>
            <person name="Chew A.K."/>
            <person name="Tay A."/>
            <person name="Fujiwara A."/>
            <person name="Hosoya S."/>
            <person name="Suetake H."/>
            <person name="Naruse K."/>
            <person name="Brenner S."/>
            <person name="Suzuki Y."/>
            <person name="Venkatesh B."/>
        </authorList>
    </citation>
    <scope>NUCLEOTIDE SEQUENCE [LARGE SCALE GENOMIC DNA]</scope>
</reference>
<protein>
    <submittedName>
        <fullName evidence="3">Uncharacterized protein</fullName>
    </submittedName>
</protein>
<organism evidence="3 4">
    <name type="scientific">Takifugu rubripes</name>
    <name type="common">Japanese pufferfish</name>
    <name type="synonym">Fugu rubripes</name>
    <dbReference type="NCBI Taxonomy" id="31033"/>
    <lineage>
        <taxon>Eukaryota</taxon>
        <taxon>Metazoa</taxon>
        <taxon>Chordata</taxon>
        <taxon>Craniata</taxon>
        <taxon>Vertebrata</taxon>
        <taxon>Euteleostomi</taxon>
        <taxon>Actinopterygii</taxon>
        <taxon>Neopterygii</taxon>
        <taxon>Teleostei</taxon>
        <taxon>Neoteleostei</taxon>
        <taxon>Acanthomorphata</taxon>
        <taxon>Eupercaria</taxon>
        <taxon>Tetraodontiformes</taxon>
        <taxon>Tetradontoidea</taxon>
        <taxon>Tetraodontidae</taxon>
        <taxon>Takifugu</taxon>
    </lineage>
</organism>
<dbReference type="AlphaFoldDB" id="H2UMF9"/>
<dbReference type="PANTHER" id="PTHR20765:SF1">
    <property type="entry name" value="EQUILIBRATIVE NUCLEOBASE TRANSPORTER 1"/>
    <property type="match status" value="1"/>
</dbReference>
<dbReference type="Ensembl" id="ENSTRUT00000038267.3">
    <property type="protein sequence ID" value="ENSTRUP00000038130.3"/>
    <property type="gene ID" value="ENSTRUG00000014916.3"/>
</dbReference>
<reference evidence="3" key="3">
    <citation type="submission" date="2025-09" db="UniProtKB">
        <authorList>
            <consortium name="Ensembl"/>
        </authorList>
    </citation>
    <scope>IDENTIFICATION</scope>
</reference>
<dbReference type="HOGENOM" id="CLU_035676_1_1_1"/>
<keyword evidence="2" id="KW-1133">Transmembrane helix</keyword>
<keyword evidence="2" id="KW-0472">Membrane</keyword>